<reference evidence="2" key="1">
    <citation type="submission" date="2024-06" db="EMBL/GenBank/DDBJ databases">
        <authorList>
            <consortium name="consrtm"/>
            <person name="Uemura M."/>
            <person name="Terahara T."/>
        </authorList>
    </citation>
    <scope>NUCLEOTIDE SEQUENCE</scope>
    <source>
        <strain evidence="2">KM77-8</strain>
        <plasmid evidence="2">pKM77-8_2</plasmid>
    </source>
</reference>
<dbReference type="AlphaFoldDB" id="A0AAT9I0E3"/>
<protein>
    <submittedName>
        <fullName evidence="2">Uncharacterized protein</fullName>
    </submittedName>
</protein>
<evidence type="ECO:0000256" key="1">
    <source>
        <dbReference type="SAM" id="MobiDB-lite"/>
    </source>
</evidence>
<geneLocation type="plasmid" evidence="2">
    <name>pKM77-8_2</name>
</geneLocation>
<gene>
    <name evidence="2" type="ORF">SHKM778_96060</name>
</gene>
<evidence type="ECO:0000313" key="2">
    <source>
        <dbReference type="EMBL" id="BFO23218.1"/>
    </source>
</evidence>
<name>A0AAT9I0E3_9ACTN</name>
<reference evidence="2" key="2">
    <citation type="submission" date="2024-07" db="EMBL/GenBank/DDBJ databases">
        <title>Streptomyces haneummycinica sp. nov., a new antibiotic-producing actinobacterium isolated from marine sediment.</title>
        <authorList>
            <person name="Uemura M."/>
            <person name="Hamada M."/>
            <person name="Hirano S."/>
            <person name="Kobayashi K."/>
            <person name="Ohshiro T."/>
            <person name="Kobayashi T."/>
            <person name="Terahara T."/>
        </authorList>
    </citation>
    <scope>NUCLEOTIDE SEQUENCE</scope>
    <source>
        <strain evidence="2">KM77-8</strain>
        <plasmid evidence="2">pKM77-8_2</plasmid>
    </source>
</reference>
<keyword evidence="2" id="KW-0614">Plasmid</keyword>
<feature type="compositionally biased region" description="Basic and acidic residues" evidence="1">
    <location>
        <begin position="213"/>
        <end position="222"/>
    </location>
</feature>
<proteinExistence type="predicted"/>
<dbReference type="EMBL" id="AP035770">
    <property type="protein sequence ID" value="BFO23218.1"/>
    <property type="molecule type" value="Genomic_DNA"/>
</dbReference>
<organism evidence="2">
    <name type="scientific">Streptomyces haneummycinicus</name>
    <dbReference type="NCBI Taxonomy" id="3074435"/>
    <lineage>
        <taxon>Bacteria</taxon>
        <taxon>Bacillati</taxon>
        <taxon>Actinomycetota</taxon>
        <taxon>Actinomycetes</taxon>
        <taxon>Kitasatosporales</taxon>
        <taxon>Streptomycetaceae</taxon>
        <taxon>Streptomyces</taxon>
    </lineage>
</organism>
<feature type="region of interest" description="Disordered" evidence="1">
    <location>
        <begin position="178"/>
        <end position="222"/>
    </location>
</feature>
<accession>A0AAT9I0E3</accession>
<sequence length="222" mass="24414">MPLLAGARTGYMHPKCYAAASRDCSEKISQEHWLSADVLRGMTNGKTITVLGMPWQKGSTHQLPVSALAANILCQRHNSALSPLDVSASSAFRVLWHFQEDQRRVPDPHGAEFALVNGDELERWLLKLLWGPWLPVPSATKEIRCERCTAARARRHCWTTCFGTEPCRKGGADVPLRAARLDPNSRPHPRPGRMPGGRPVTASLRATHQGPRPHTEGPADGA</sequence>